<feature type="transmembrane region" description="Helical" evidence="9">
    <location>
        <begin position="433"/>
        <end position="450"/>
    </location>
</feature>
<evidence type="ECO:0000256" key="4">
    <source>
        <dbReference type="ARBA" id="ARBA00022692"/>
    </source>
</evidence>
<dbReference type="GO" id="GO:0010312">
    <property type="term" value="P:detoxification of zinc ion"/>
    <property type="evidence" value="ECO:0007669"/>
    <property type="project" value="TreeGrafter"/>
</dbReference>
<dbReference type="FunCoup" id="G0MSM2">
    <property type="interactions" value="2219"/>
</dbReference>
<evidence type="ECO:0000256" key="8">
    <source>
        <dbReference type="SAM" id="MobiDB-lite"/>
    </source>
</evidence>
<dbReference type="Gene3D" id="1.20.1510.10">
    <property type="entry name" value="Cation efflux protein transmembrane domain"/>
    <property type="match status" value="2"/>
</dbReference>
<keyword evidence="6 9" id="KW-1133">Transmembrane helix</keyword>
<feature type="compositionally biased region" description="Polar residues" evidence="8">
    <location>
        <begin position="568"/>
        <end position="579"/>
    </location>
</feature>
<feature type="domain" description="Cation efflux protein transmembrane" evidence="10">
    <location>
        <begin position="128"/>
        <end position="458"/>
    </location>
</feature>
<dbReference type="GO" id="GO:0016323">
    <property type="term" value="C:basolateral plasma membrane"/>
    <property type="evidence" value="ECO:0007669"/>
    <property type="project" value="EnsemblMetazoa"/>
</dbReference>
<dbReference type="GO" id="GO:0005385">
    <property type="term" value="F:zinc ion transmembrane transporter activity"/>
    <property type="evidence" value="ECO:0007669"/>
    <property type="project" value="TreeGrafter"/>
</dbReference>
<feature type="region of interest" description="Disordered" evidence="8">
    <location>
        <begin position="562"/>
        <end position="587"/>
    </location>
</feature>
<feature type="transmembrane region" description="Helical" evidence="9">
    <location>
        <begin position="195"/>
        <end position="213"/>
    </location>
</feature>
<evidence type="ECO:0000256" key="1">
    <source>
        <dbReference type="ARBA" id="ARBA00004141"/>
    </source>
</evidence>
<dbReference type="Proteomes" id="UP000008068">
    <property type="component" value="Unassembled WGS sequence"/>
</dbReference>
<dbReference type="PANTHER" id="PTHR45820:SF4">
    <property type="entry name" value="ZINC TRANSPORTER 63C, ISOFORM F"/>
    <property type="match status" value="1"/>
</dbReference>
<dbReference type="GO" id="GO:0046579">
    <property type="term" value="P:positive regulation of Ras protein signal transduction"/>
    <property type="evidence" value="ECO:0007669"/>
    <property type="project" value="EnsemblMetazoa"/>
</dbReference>
<dbReference type="eggNOG" id="KOG1483">
    <property type="taxonomic scope" value="Eukaryota"/>
</dbReference>
<feature type="transmembrane region" description="Helical" evidence="9">
    <location>
        <begin position="156"/>
        <end position="175"/>
    </location>
</feature>
<keyword evidence="7 9" id="KW-0472">Membrane</keyword>
<dbReference type="Pfam" id="PF01545">
    <property type="entry name" value="Cation_efflux"/>
    <property type="match status" value="1"/>
</dbReference>
<feature type="compositionally biased region" description="Basic residues" evidence="8">
    <location>
        <begin position="268"/>
        <end position="282"/>
    </location>
</feature>
<evidence type="ECO:0000256" key="5">
    <source>
        <dbReference type="ARBA" id="ARBA00022833"/>
    </source>
</evidence>
<dbReference type="InParanoid" id="G0MSM2"/>
<dbReference type="EMBL" id="GL379810">
    <property type="protein sequence ID" value="EGT43205.1"/>
    <property type="molecule type" value="Genomic_DNA"/>
</dbReference>
<dbReference type="AlphaFoldDB" id="G0MSM2"/>
<organism evidence="13">
    <name type="scientific">Caenorhabditis brenneri</name>
    <name type="common">Nematode worm</name>
    <dbReference type="NCBI Taxonomy" id="135651"/>
    <lineage>
        <taxon>Eukaryota</taxon>
        <taxon>Metazoa</taxon>
        <taxon>Ecdysozoa</taxon>
        <taxon>Nematoda</taxon>
        <taxon>Chromadorea</taxon>
        <taxon>Rhabditida</taxon>
        <taxon>Rhabditina</taxon>
        <taxon>Rhabditomorpha</taxon>
        <taxon>Rhabditoidea</taxon>
        <taxon>Rhabditidae</taxon>
        <taxon>Peloderinae</taxon>
        <taxon>Caenorhabditis</taxon>
    </lineage>
</organism>
<feature type="region of interest" description="Disordered" evidence="8">
    <location>
        <begin position="252"/>
        <end position="322"/>
    </location>
</feature>
<feature type="region of interest" description="Disordered" evidence="8">
    <location>
        <begin position="1"/>
        <end position="20"/>
    </location>
</feature>
<keyword evidence="5" id="KW-0862">Zinc</keyword>
<dbReference type="InterPro" id="IPR027469">
    <property type="entry name" value="Cation_efflux_TMD_sf"/>
</dbReference>
<dbReference type="STRING" id="135651.G0MSM2"/>
<dbReference type="InterPro" id="IPR058533">
    <property type="entry name" value="Cation_efflux_TM"/>
</dbReference>
<sequence length="587" mass="64274">MPVSFETPPTSTARESLPGKMENSVEIDDITVADSGYNDSDEKAKFKIRMSLNNNDFEMVTIRDVEGSESPSRDSLSIVSTESKAVVYKIEDNCDHGTYSLESKLQLRGELIEKSETVKDASRTLLFQILLTIFFCMAEFLTGVICSSIALLADSYHMAADVMALIVALTCIKIATRPSTRHGYGWVRAETLGGYFNGIFMCTVCIAIFQEGIGRFINVHTISHPLHVLIVGALGLAINLIGMFFLHGHGHSHGGHGHSHGGGDGHGHSHSAGKKDKKHDHGHSHENGHGHSHDHSEKVECHEDDEVVSPTKNRGASESAKPEALARLLENEDDEIIERRLSGVANQNAILATVDRQMTPYGTHVASDVLNGSTLSVEIKKKRPNQKNERNVNIRGVWLHLLSDALGSVIVMISAGIVFFFPNWNYAAYLDPGLSMCLASIMGFTAIVLVKNSGVKLLKRTPEGLDPEQVKEDLCKIAGVSKVEKLSVWTLCGQRIIASVHVNVCHPAVFPDAAFKIKNYFHDMGVHSTTIEPTFEVSLCQTIFQNLIDACMQSMRVQARKVDRDNGSKASMTHSTENEVSPAARAN</sequence>
<comment type="subcellular location">
    <subcellularLocation>
        <location evidence="1">Membrane</location>
        <topology evidence="1">Multi-pass membrane protein</topology>
    </subcellularLocation>
</comment>
<dbReference type="Pfam" id="PF16916">
    <property type="entry name" value="ZT_dimer"/>
    <property type="match status" value="1"/>
</dbReference>
<feature type="compositionally biased region" description="Basic and acidic residues" evidence="8">
    <location>
        <begin position="283"/>
        <end position="301"/>
    </location>
</feature>
<dbReference type="GO" id="GO:0071294">
    <property type="term" value="P:cellular response to zinc ion"/>
    <property type="evidence" value="ECO:0007669"/>
    <property type="project" value="EnsemblMetazoa"/>
</dbReference>
<dbReference type="HOGENOM" id="CLU_013430_4_3_1"/>
<dbReference type="GO" id="GO:0006882">
    <property type="term" value="P:intracellular zinc ion homeostasis"/>
    <property type="evidence" value="ECO:0007669"/>
    <property type="project" value="TreeGrafter"/>
</dbReference>
<evidence type="ECO:0000256" key="2">
    <source>
        <dbReference type="ARBA" id="ARBA00008873"/>
    </source>
</evidence>
<gene>
    <name evidence="12" type="primary">Cbn-cdf-1</name>
    <name evidence="12" type="ORF">CAEBREN_09768</name>
</gene>
<reference evidence="13" key="1">
    <citation type="submission" date="2011-07" db="EMBL/GenBank/DDBJ databases">
        <authorList>
            <consortium name="Caenorhabditis brenneri Sequencing and Analysis Consortium"/>
            <person name="Wilson R.K."/>
        </authorList>
    </citation>
    <scope>NUCLEOTIDE SEQUENCE [LARGE SCALE GENOMIC DNA]</scope>
    <source>
        <strain evidence="13">PB2801</strain>
    </source>
</reference>
<keyword evidence="3" id="KW-0813">Transport</keyword>
<feature type="transmembrane region" description="Helical" evidence="9">
    <location>
        <begin position="225"/>
        <end position="246"/>
    </location>
</feature>
<evidence type="ECO:0000313" key="13">
    <source>
        <dbReference type="Proteomes" id="UP000008068"/>
    </source>
</evidence>
<dbReference type="OMA" id="IFMCTVC"/>
<proteinExistence type="inferred from homology"/>
<dbReference type="SUPFAM" id="SSF161111">
    <property type="entry name" value="Cation efflux protein transmembrane domain-like"/>
    <property type="match status" value="1"/>
</dbReference>
<evidence type="ECO:0000256" key="7">
    <source>
        <dbReference type="ARBA" id="ARBA00023136"/>
    </source>
</evidence>
<feature type="transmembrane region" description="Helical" evidence="9">
    <location>
        <begin position="125"/>
        <end position="150"/>
    </location>
</feature>
<protein>
    <submittedName>
        <fullName evidence="12">CBN-CDF-1 protein</fullName>
    </submittedName>
</protein>
<accession>G0MSM2</accession>
<dbReference type="InterPro" id="IPR027470">
    <property type="entry name" value="Cation_efflux_CTD"/>
</dbReference>
<dbReference type="NCBIfam" id="TIGR01297">
    <property type="entry name" value="CDF"/>
    <property type="match status" value="1"/>
</dbReference>
<dbReference type="PANTHER" id="PTHR45820">
    <property type="entry name" value="FI23527P1"/>
    <property type="match status" value="1"/>
</dbReference>
<evidence type="ECO:0000259" key="11">
    <source>
        <dbReference type="Pfam" id="PF16916"/>
    </source>
</evidence>
<evidence type="ECO:0000259" key="10">
    <source>
        <dbReference type="Pfam" id="PF01545"/>
    </source>
</evidence>
<comment type="similarity">
    <text evidence="2">Belongs to the cation diffusion facilitator (CDF) transporter (TC 2.A.4) family. SLC30A subfamily.</text>
</comment>
<dbReference type="GO" id="GO:0040026">
    <property type="term" value="P:positive regulation of vulval development"/>
    <property type="evidence" value="ECO:0007669"/>
    <property type="project" value="EnsemblMetazoa"/>
</dbReference>
<dbReference type="InterPro" id="IPR002524">
    <property type="entry name" value="Cation_efflux"/>
</dbReference>
<evidence type="ECO:0000256" key="6">
    <source>
        <dbReference type="ARBA" id="ARBA00022989"/>
    </source>
</evidence>
<dbReference type="GO" id="GO:0019901">
    <property type="term" value="F:protein kinase binding"/>
    <property type="evidence" value="ECO:0007669"/>
    <property type="project" value="EnsemblMetazoa"/>
</dbReference>
<keyword evidence="13" id="KW-1185">Reference proteome</keyword>
<dbReference type="OrthoDB" id="29444at2759"/>
<dbReference type="FunFam" id="1.20.1510.10:FF:000045">
    <property type="entry name" value="Cation diffusion facilitator family protein 1"/>
    <property type="match status" value="1"/>
</dbReference>
<evidence type="ECO:0000256" key="9">
    <source>
        <dbReference type="SAM" id="Phobius"/>
    </source>
</evidence>
<feature type="domain" description="Cation efflux protein cytoplasmic" evidence="11">
    <location>
        <begin position="463"/>
        <end position="505"/>
    </location>
</feature>
<feature type="transmembrane region" description="Helical" evidence="9">
    <location>
        <begin position="397"/>
        <end position="421"/>
    </location>
</feature>
<evidence type="ECO:0000313" key="12">
    <source>
        <dbReference type="EMBL" id="EGT43205.1"/>
    </source>
</evidence>
<evidence type="ECO:0000256" key="3">
    <source>
        <dbReference type="ARBA" id="ARBA00022448"/>
    </source>
</evidence>
<keyword evidence="4 9" id="KW-0812">Transmembrane</keyword>
<name>G0MSM2_CAEBE</name>